<dbReference type="Pfam" id="PF13912">
    <property type="entry name" value="zf-C2H2_6"/>
    <property type="match status" value="1"/>
</dbReference>
<dbReference type="InterPro" id="IPR013087">
    <property type="entry name" value="Znf_C2H2_type"/>
</dbReference>
<sequence>MHQFVTLSRGDATTSGGEEEEVVHYEDHDTSTTTLITTAPGTTVNMNSLGSHFLTDPDDLEQSIGKIEVETMPIEVVVKKKEGSDGEKKFDNLKRHLAEAHKGSRPFACNLCDKSYGRKDYLQRHLKSHAVASNFSINMSSHQSTPTVITTTTSASNLAPNSVQHLSDPNNVSPHIVTTPITQTISPQQAQPQQQNPLPMFNVQLTGGSITKPGGSKICRWVQNDGTVCGKAFSKLDSLRRHVTELHKGVRPYACNLCDKNYGRRDYLERHMRTHDANNANKRKAGPIDWGPNSSVQVITSGGVLSSDQIVQRIPKKKRKDIPAEEKKICLWVLEDGTACGKTFTKFDSLKRHVSEAHKGIRPYAYTVGISATRAPATQLVSQVVGTNNTLNFAPSGVQQTTVLQQVAAVVSSPQLVRTVTSQTPQLVSLENNAPTTVTFTTSPVQPTSGTNGTQSITQTLVTSPKKRNDDKKTCRRHVQELHKGIRPFVCSLCDKSYGRRDYLQRHMKSHDNDSIAGAINVSSPGPATVVVTQ</sequence>
<feature type="domain" description="C2H2-type" evidence="7">
    <location>
        <begin position="107"/>
        <end position="130"/>
    </location>
</feature>
<keyword evidence="3" id="KW-0863">Zinc-finger</keyword>
<dbReference type="GO" id="GO:0008270">
    <property type="term" value="F:zinc ion binding"/>
    <property type="evidence" value="ECO:0007669"/>
    <property type="project" value="UniProtKB-KW"/>
</dbReference>
<dbReference type="FunFam" id="3.30.160.60:FF:000110">
    <property type="entry name" value="Zinc finger protein-like"/>
    <property type="match status" value="1"/>
</dbReference>
<keyword evidence="5" id="KW-0539">Nucleus</keyword>
<dbReference type="InterPro" id="IPR050826">
    <property type="entry name" value="Krueppel_C2H2_ZnFinger"/>
</dbReference>
<feature type="domain" description="C2H2-type" evidence="7">
    <location>
        <begin position="217"/>
        <end position="252"/>
    </location>
</feature>
<dbReference type="OrthoDB" id="3176202at2759"/>
<dbReference type="Proteomes" id="UP000675881">
    <property type="component" value="Chromosome 13"/>
</dbReference>
<feature type="compositionally biased region" description="Polar residues" evidence="6">
    <location>
        <begin position="443"/>
        <end position="463"/>
    </location>
</feature>
<dbReference type="SMART" id="SM00355">
    <property type="entry name" value="ZnF_C2H2"/>
    <property type="match status" value="5"/>
</dbReference>
<dbReference type="PANTHER" id="PTHR24377">
    <property type="entry name" value="IP01015P-RELATED"/>
    <property type="match status" value="1"/>
</dbReference>
<protein>
    <submittedName>
        <fullName evidence="8">KRAB</fullName>
    </submittedName>
</protein>
<dbReference type="PROSITE" id="PS00028">
    <property type="entry name" value="ZINC_FINGER_C2H2_1"/>
    <property type="match status" value="3"/>
</dbReference>
<dbReference type="FunFam" id="3.30.160.60:FF:000446">
    <property type="entry name" value="Zinc finger protein"/>
    <property type="match status" value="1"/>
</dbReference>
<keyword evidence="2" id="KW-0677">Repeat</keyword>
<evidence type="ECO:0000256" key="3">
    <source>
        <dbReference type="ARBA" id="ARBA00022771"/>
    </source>
</evidence>
<evidence type="ECO:0000256" key="4">
    <source>
        <dbReference type="ARBA" id="ARBA00022833"/>
    </source>
</evidence>
<feature type="region of interest" description="Disordered" evidence="6">
    <location>
        <begin position="443"/>
        <end position="473"/>
    </location>
</feature>
<name>A0A7R8CJA4_LEPSM</name>
<dbReference type="GO" id="GO:0005634">
    <property type="term" value="C:nucleus"/>
    <property type="evidence" value="ECO:0007669"/>
    <property type="project" value="UniProtKB-ARBA"/>
</dbReference>
<feature type="region of interest" description="Disordered" evidence="6">
    <location>
        <begin position="1"/>
        <end position="32"/>
    </location>
</feature>
<feature type="domain" description="C2H2-type" evidence="7">
    <location>
        <begin position="489"/>
        <end position="516"/>
    </location>
</feature>
<evidence type="ECO:0000256" key="2">
    <source>
        <dbReference type="ARBA" id="ARBA00022737"/>
    </source>
</evidence>
<proteinExistence type="predicted"/>
<evidence type="ECO:0000256" key="1">
    <source>
        <dbReference type="ARBA" id="ARBA00022723"/>
    </source>
</evidence>
<keyword evidence="1" id="KW-0479">Metal-binding</keyword>
<dbReference type="FunFam" id="3.30.160.60:FF:000065">
    <property type="entry name" value="B-cell CLL/lymphoma 6, member B"/>
    <property type="match status" value="1"/>
</dbReference>
<dbReference type="EMBL" id="HG994592">
    <property type="protein sequence ID" value="CAF2833744.1"/>
    <property type="molecule type" value="Genomic_DNA"/>
</dbReference>
<keyword evidence="4" id="KW-0862">Zinc</keyword>
<evidence type="ECO:0000259" key="7">
    <source>
        <dbReference type="PROSITE" id="PS50157"/>
    </source>
</evidence>
<accession>A0A7R8CJA4</accession>
<evidence type="ECO:0000313" key="8">
    <source>
        <dbReference type="EMBL" id="CAF2833744.1"/>
    </source>
</evidence>
<feature type="domain" description="C2H2-type" evidence="7">
    <location>
        <begin position="253"/>
        <end position="280"/>
    </location>
</feature>
<dbReference type="PROSITE" id="PS50157">
    <property type="entry name" value="ZINC_FINGER_C2H2_2"/>
    <property type="match status" value="5"/>
</dbReference>
<evidence type="ECO:0000256" key="5">
    <source>
        <dbReference type="ARBA" id="ARBA00023242"/>
    </source>
</evidence>
<dbReference type="InterPro" id="IPR036236">
    <property type="entry name" value="Znf_C2H2_sf"/>
</dbReference>
<dbReference type="Gene3D" id="3.30.160.60">
    <property type="entry name" value="Classic Zinc Finger"/>
    <property type="match status" value="3"/>
</dbReference>
<evidence type="ECO:0000256" key="6">
    <source>
        <dbReference type="SAM" id="MobiDB-lite"/>
    </source>
</evidence>
<evidence type="ECO:0000313" key="9">
    <source>
        <dbReference type="Proteomes" id="UP000675881"/>
    </source>
</evidence>
<dbReference type="AlphaFoldDB" id="A0A7R8CJA4"/>
<dbReference type="SUPFAM" id="SSF57667">
    <property type="entry name" value="beta-beta-alpha zinc fingers"/>
    <property type="match status" value="3"/>
</dbReference>
<gene>
    <name evidence="8" type="ORF">LSAA_4290</name>
</gene>
<dbReference type="Pfam" id="PF00096">
    <property type="entry name" value="zf-C2H2"/>
    <property type="match status" value="3"/>
</dbReference>
<feature type="domain" description="C2H2-type" evidence="7">
    <location>
        <begin position="328"/>
        <end position="363"/>
    </location>
</feature>
<organism evidence="8 9">
    <name type="scientific">Lepeophtheirus salmonis</name>
    <name type="common">Salmon louse</name>
    <name type="synonym">Caligus salmonis</name>
    <dbReference type="NCBI Taxonomy" id="72036"/>
    <lineage>
        <taxon>Eukaryota</taxon>
        <taxon>Metazoa</taxon>
        <taxon>Ecdysozoa</taxon>
        <taxon>Arthropoda</taxon>
        <taxon>Crustacea</taxon>
        <taxon>Multicrustacea</taxon>
        <taxon>Hexanauplia</taxon>
        <taxon>Copepoda</taxon>
        <taxon>Siphonostomatoida</taxon>
        <taxon>Caligidae</taxon>
        <taxon>Lepeophtheirus</taxon>
    </lineage>
</organism>
<keyword evidence="9" id="KW-1185">Reference proteome</keyword>
<reference evidence="8" key="1">
    <citation type="submission" date="2021-02" db="EMBL/GenBank/DDBJ databases">
        <authorList>
            <person name="Bekaert M."/>
        </authorList>
    </citation>
    <scope>NUCLEOTIDE SEQUENCE</scope>
    <source>
        <strain evidence="8">IoA-00</strain>
    </source>
</reference>